<reference evidence="2 3" key="1">
    <citation type="submission" date="2018-09" db="EMBL/GenBank/DDBJ databases">
        <title>Whole genome based analysis of evolution and adaptive divergence in Indian and Brazilian strains of Azospirillum brasilense.</title>
        <authorList>
            <person name="Singh C."/>
            <person name="Tripathi A.K."/>
        </authorList>
    </citation>
    <scope>NUCLEOTIDE SEQUENCE [LARGE SCALE GENOMIC DNA]</scope>
    <source>
        <strain evidence="2 3">MTCC4038</strain>
        <plasmid evidence="2 3">p3</plasmid>
    </source>
</reference>
<reference evidence="1 4" key="2">
    <citation type="submission" date="2023-11" db="EMBL/GenBank/DDBJ databases">
        <title>MicrobeMod: A computational toolkit for identifying prokaryotic methylation and restriction-modification with nanopore sequencing.</title>
        <authorList>
            <person name="Crits-Christoph A."/>
            <person name="Kang S.C."/>
            <person name="Lee H."/>
            <person name="Ostrov N."/>
        </authorList>
    </citation>
    <scope>NUCLEOTIDE SEQUENCE [LARGE SCALE GENOMIC DNA]</scope>
    <source>
        <strain evidence="1 4">ATCC 29145</strain>
    </source>
</reference>
<dbReference type="GeneID" id="56447846"/>
<gene>
    <name evidence="2" type="ORF">D3868_27855</name>
    <name evidence="1" type="ORF">SIM66_00820</name>
</gene>
<evidence type="ECO:0000313" key="4">
    <source>
        <dbReference type="Proteomes" id="UP001277471"/>
    </source>
</evidence>
<dbReference type="RefSeq" id="WP_105217757.1">
    <property type="nucleotide sequence ID" value="NZ_CP032342.1"/>
</dbReference>
<accession>A0A4D8QWC7</accession>
<name>A0A4D8QWC7_AZOBR</name>
<dbReference type="AlphaFoldDB" id="A0A4D8QWC7"/>
<organism evidence="2 3">
    <name type="scientific">Azospirillum brasilense</name>
    <dbReference type="NCBI Taxonomy" id="192"/>
    <lineage>
        <taxon>Bacteria</taxon>
        <taxon>Pseudomonadati</taxon>
        <taxon>Pseudomonadota</taxon>
        <taxon>Alphaproteobacteria</taxon>
        <taxon>Rhodospirillales</taxon>
        <taxon>Azospirillaceae</taxon>
        <taxon>Azospirillum</taxon>
    </lineage>
</organism>
<dbReference type="Proteomes" id="UP001277471">
    <property type="component" value="Unassembled WGS sequence"/>
</dbReference>
<protein>
    <submittedName>
        <fullName evidence="2">Uncharacterized protein</fullName>
    </submittedName>
</protein>
<dbReference type="Proteomes" id="UP000298774">
    <property type="component" value="Plasmid p3"/>
</dbReference>
<evidence type="ECO:0000313" key="1">
    <source>
        <dbReference type="EMBL" id="MDX5949752.1"/>
    </source>
</evidence>
<dbReference type="EMBL" id="JAWXYC010000001">
    <property type="protein sequence ID" value="MDX5949752.1"/>
    <property type="molecule type" value="Genomic_DNA"/>
</dbReference>
<dbReference type="EMBL" id="CP032342">
    <property type="protein sequence ID" value="QCO12826.1"/>
    <property type="molecule type" value="Genomic_DNA"/>
</dbReference>
<sequence length="150" mass="16546">MTDKQPLRDYMAGNGHDIDKATSRELSSWAYSEYFDTKFNPGVPKEDRPWHAENSKELERLSVERKADETAALFAGLVDAVRNADTGDDITRYKSMSIAAAEAILGEIVRSCEAECEEAGDEMAYREAAGFVDEFTKLSAALRALAAKEG</sequence>
<keyword evidence="2" id="KW-0614">Plasmid</keyword>
<evidence type="ECO:0000313" key="2">
    <source>
        <dbReference type="EMBL" id="QCO12826.1"/>
    </source>
</evidence>
<keyword evidence="4" id="KW-1185">Reference proteome</keyword>
<geneLocation type="plasmid" evidence="2 3">
    <name>p3</name>
</geneLocation>
<evidence type="ECO:0000313" key="3">
    <source>
        <dbReference type="Proteomes" id="UP000298774"/>
    </source>
</evidence>
<proteinExistence type="predicted"/>